<keyword evidence="3" id="KW-0833">Ubl conjugation pathway</keyword>
<dbReference type="InterPro" id="IPR006633">
    <property type="entry name" value="Carb-bd_sugar_hydrolysis-dom"/>
</dbReference>
<comment type="pathway">
    <text evidence="1">Protein modification; protein ubiquitination.</text>
</comment>
<dbReference type="InterPro" id="IPR011050">
    <property type="entry name" value="Pectin_lyase_fold/virulence"/>
</dbReference>
<name>A0ABZ2UYU8_9CYAN</name>
<dbReference type="InterPro" id="IPR012334">
    <property type="entry name" value="Pectin_lyas_fold"/>
</dbReference>
<organism evidence="5 6">
    <name type="scientific">Okeanomitos corallinicola TIOX110</name>
    <dbReference type="NCBI Taxonomy" id="3133117"/>
    <lineage>
        <taxon>Bacteria</taxon>
        <taxon>Bacillati</taxon>
        <taxon>Cyanobacteriota</taxon>
        <taxon>Cyanophyceae</taxon>
        <taxon>Nostocales</taxon>
        <taxon>Aphanizomenonaceae</taxon>
        <taxon>Okeanomitos</taxon>
    </lineage>
</organism>
<keyword evidence="2" id="KW-0677">Repeat</keyword>
<dbReference type="EMBL" id="CP150886">
    <property type="protein sequence ID" value="WZB89460.1"/>
    <property type="molecule type" value="Genomic_DNA"/>
</dbReference>
<protein>
    <submittedName>
        <fullName evidence="5">DUF1565 domain-containing protein</fullName>
    </submittedName>
</protein>
<dbReference type="Pfam" id="PF07602">
    <property type="entry name" value="DUF1565"/>
    <property type="match status" value="1"/>
</dbReference>
<dbReference type="Gene3D" id="3.30.1910.20">
    <property type="entry name" value="asparaginyl-tRNA synthetase, N-terminal domain"/>
    <property type="match status" value="1"/>
</dbReference>
<feature type="domain" description="Carbohydrate-binding/sugar hydrolysis" evidence="4">
    <location>
        <begin position="124"/>
        <end position="258"/>
    </location>
</feature>
<evidence type="ECO:0000256" key="2">
    <source>
        <dbReference type="ARBA" id="ARBA00022737"/>
    </source>
</evidence>
<dbReference type="SUPFAM" id="SSF51126">
    <property type="entry name" value="Pectin lyase-like"/>
    <property type="match status" value="1"/>
</dbReference>
<dbReference type="RefSeq" id="WP_353932360.1">
    <property type="nucleotide sequence ID" value="NZ_CP150886.1"/>
</dbReference>
<evidence type="ECO:0000256" key="3">
    <source>
        <dbReference type="ARBA" id="ARBA00022786"/>
    </source>
</evidence>
<dbReference type="InterPro" id="IPR051550">
    <property type="entry name" value="SCF-Subunits/Alg-Epimerases"/>
</dbReference>
<evidence type="ECO:0000313" key="5">
    <source>
        <dbReference type="EMBL" id="WZB89460.1"/>
    </source>
</evidence>
<dbReference type="Proteomes" id="UP001483337">
    <property type="component" value="Chromosome"/>
</dbReference>
<reference evidence="5 6" key="1">
    <citation type="submission" date="2024-04" db="EMBL/GenBank/DDBJ databases">
        <title>Okeanomitos corallinicola gen. &amp; sp. nov. (Nostocales, Cyanobacteria), a new toxic marine heterocyst-forming cyanobacterium from a coral reef.</title>
        <authorList>
            <person name="Li H."/>
            <person name="Li R."/>
            <person name="Kang J."/>
            <person name="Hii K.S."/>
            <person name="Mohamed H.F."/>
            <person name="Xu X."/>
            <person name="Luo Z."/>
        </authorList>
    </citation>
    <scope>NUCLEOTIDE SEQUENCE [LARGE SCALE GENOMIC DNA]</scope>
    <source>
        <strain evidence="5 6">TIOX110</strain>
    </source>
</reference>
<dbReference type="Gene3D" id="2.160.20.10">
    <property type="entry name" value="Single-stranded right-handed beta-helix, Pectin lyase-like"/>
    <property type="match status" value="1"/>
</dbReference>
<evidence type="ECO:0000259" key="4">
    <source>
        <dbReference type="SMART" id="SM00722"/>
    </source>
</evidence>
<dbReference type="PANTHER" id="PTHR22990">
    <property type="entry name" value="F-BOX ONLY PROTEIN"/>
    <property type="match status" value="1"/>
</dbReference>
<proteinExistence type="predicted"/>
<dbReference type="SMART" id="SM00710">
    <property type="entry name" value="PbH1"/>
    <property type="match status" value="5"/>
</dbReference>
<dbReference type="InterPro" id="IPR011459">
    <property type="entry name" value="DUF1565"/>
</dbReference>
<accession>A0ABZ2UYU8</accession>
<sequence>MPNSVLSASIILGIVSIALLDTNFSSAIAQITISTEQNFSSEGTISQLNLLFVNSNFGNDQTGNASENAPLRTITQALRLAQPNTVIMVAPGTYSSQTGEKFPLILKPGVAIQGDNNHKGKNVKILGGGDYLSRSFGRQNIAIVGANQSSLSGVTVTNTNFRGYGLWIESANTVVAENTFTGNTQDGISITGNATPTISKNYIYSNGANGITASGDSRPQIQENVIQGTGFGINVAEKAAPVIAGNQISGNRTGVVIQANTSPVLRNNLIQSSQEDGLVVIAQATPDLGNSREIGGNKFDQNRRYDINAKAAKQVIYAFGNQINKSRIVGDVDTTSGTAITRNSLPIPMAVSTETTPTNGEIVFAAPSIPENLNSLPRILSRNTNPGNQLPQLAATNLQSSLFTNNSQSVTDKTQYTQQLNYVRIQPGVVAAEVNEPKVIEFVAPQLQNNQQPSQIPNTRSTNQPVIIGNSRIVSLPRSYATRSSVRYRVLVNVANDAQREIVRSVVPDAFPKVVQGRRVMQAGVFSNEFNAMQMVQLLNSKGLRAMVSY</sequence>
<keyword evidence="6" id="KW-1185">Reference proteome</keyword>
<evidence type="ECO:0000313" key="6">
    <source>
        <dbReference type="Proteomes" id="UP001483337"/>
    </source>
</evidence>
<dbReference type="SMART" id="SM00722">
    <property type="entry name" value="CASH"/>
    <property type="match status" value="1"/>
</dbReference>
<gene>
    <name evidence="5" type="ORF">WJM97_07190</name>
</gene>
<evidence type="ECO:0000256" key="1">
    <source>
        <dbReference type="ARBA" id="ARBA00004906"/>
    </source>
</evidence>
<dbReference type="PANTHER" id="PTHR22990:SF15">
    <property type="entry name" value="F-BOX ONLY PROTEIN 10"/>
    <property type="match status" value="1"/>
</dbReference>
<dbReference type="NCBIfam" id="TIGR03804">
    <property type="entry name" value="para_beta_helix"/>
    <property type="match status" value="3"/>
</dbReference>
<dbReference type="InterPro" id="IPR022441">
    <property type="entry name" value="Para_beta_helix_rpt-2"/>
</dbReference>
<dbReference type="InterPro" id="IPR006626">
    <property type="entry name" value="PbH1"/>
</dbReference>